<dbReference type="Proteomes" id="UP000467385">
    <property type="component" value="Chromosome"/>
</dbReference>
<dbReference type="STRING" id="44010.AWC00_12850"/>
<dbReference type="OrthoDB" id="2082416at2"/>
<reference evidence="1 2" key="1">
    <citation type="journal article" date="2019" name="Emerg. Microbes Infect.">
        <title>Comprehensive subspecies identification of 175 nontuberculous mycobacteria species based on 7547 genomic profiles.</title>
        <authorList>
            <person name="Matsumoto Y."/>
            <person name="Kinjo T."/>
            <person name="Motooka D."/>
            <person name="Nabeya D."/>
            <person name="Jung N."/>
            <person name="Uechi K."/>
            <person name="Horii T."/>
            <person name="Iida T."/>
            <person name="Fujita J."/>
            <person name="Nakamura S."/>
        </authorList>
    </citation>
    <scope>NUCLEOTIDE SEQUENCE [LARGE SCALE GENOMIC DNA]</scope>
    <source>
        <strain evidence="1 2">JCM 14738</strain>
    </source>
</reference>
<dbReference type="SUPFAM" id="SSF81301">
    <property type="entry name" value="Nucleotidyltransferase"/>
    <property type="match status" value="1"/>
</dbReference>
<name>A0A1X1TC08_9MYCO</name>
<proteinExistence type="predicted"/>
<accession>A0A1X1TC08</accession>
<evidence type="ECO:0000313" key="1">
    <source>
        <dbReference type="EMBL" id="BBZ38784.1"/>
    </source>
</evidence>
<dbReference type="RefSeq" id="WP_085233052.1">
    <property type="nucleotide sequence ID" value="NZ_AP022613.1"/>
</dbReference>
<evidence type="ECO:0000313" key="2">
    <source>
        <dbReference type="Proteomes" id="UP000467385"/>
    </source>
</evidence>
<dbReference type="InterPro" id="IPR043519">
    <property type="entry name" value="NT_sf"/>
</dbReference>
<dbReference type="AlphaFoldDB" id="A0A1X1TC08"/>
<keyword evidence="2" id="KW-1185">Reference proteome</keyword>
<sequence>MDADTYLHSVLSKITAPTGVSGPGNIIRAGLLPYVSQWAGRQLVSLDVSGSYAKGTAILGGTDVDLFASLRPETSQTLKEIYDSLASYLGGQGFSVRRQNVSINVTYQSKSVDITPGRLRNAYSTDHSIWVSRQNTWQQTNVGRHIQSIGGSAHTDVIRLMKRWRKLHSLEFPSFAVELAVLRGLQQTSRYSGLASRFNLVLEFLRDRIGTAQLIDPANSNNDVADELTTAEKTSIATQARQSRNATYWEQVVW</sequence>
<gene>
    <name evidence="1" type="ORF">MCNS_18470</name>
</gene>
<protein>
    <submittedName>
        <fullName evidence="1">Uncharacterized protein</fullName>
    </submittedName>
</protein>
<dbReference type="Gene3D" id="3.30.460.10">
    <property type="entry name" value="Beta Polymerase, domain 2"/>
    <property type="match status" value="1"/>
</dbReference>
<dbReference type="EMBL" id="AP022613">
    <property type="protein sequence ID" value="BBZ38784.1"/>
    <property type="molecule type" value="Genomic_DNA"/>
</dbReference>
<organism evidence="1 2">
    <name type="scientific">Mycobacterium conspicuum</name>
    <dbReference type="NCBI Taxonomy" id="44010"/>
    <lineage>
        <taxon>Bacteria</taxon>
        <taxon>Bacillati</taxon>
        <taxon>Actinomycetota</taxon>
        <taxon>Actinomycetes</taxon>
        <taxon>Mycobacteriales</taxon>
        <taxon>Mycobacteriaceae</taxon>
        <taxon>Mycobacterium</taxon>
    </lineage>
</organism>